<protein>
    <submittedName>
        <fullName evidence="1">Uncharacterized protein</fullName>
    </submittedName>
</protein>
<evidence type="ECO:0000313" key="2">
    <source>
        <dbReference type="Proteomes" id="UP001285908"/>
    </source>
</evidence>
<dbReference type="AlphaFoldDB" id="A0AAJ0IBT2"/>
<evidence type="ECO:0000313" key="1">
    <source>
        <dbReference type="EMBL" id="KAK3496859.1"/>
    </source>
</evidence>
<name>A0AAJ0IBT2_9PEZI</name>
<sequence length="218" mass="24108">MTMLMSVSWAWVADRYQTQSHGWGYCGTRKALRVDVESGVPSPVLGHHRTWSVVTWHLSGIRGDGRARLSWKGHAAPDRNCMGLSPESGTVQEPALAALSRGDTLDIGVPGKDGAGLHVPNKVARWWRAGSRTSHITGPAETVMGLRKRAENKFDQQARCTRQPNLYGRCASPSDKLNTQLHDAHLLPHGDSQVRLRRVATSPNLKQERPSWVQIDGR</sequence>
<dbReference type="RefSeq" id="XP_062695123.1">
    <property type="nucleotide sequence ID" value="XM_062838062.1"/>
</dbReference>
<comment type="caution">
    <text evidence="1">The sequence shown here is derived from an EMBL/GenBank/DDBJ whole genome shotgun (WGS) entry which is preliminary data.</text>
</comment>
<dbReference type="GeneID" id="87875684"/>
<organism evidence="1 2">
    <name type="scientific">Neurospora hispaniola</name>
    <dbReference type="NCBI Taxonomy" id="588809"/>
    <lineage>
        <taxon>Eukaryota</taxon>
        <taxon>Fungi</taxon>
        <taxon>Dikarya</taxon>
        <taxon>Ascomycota</taxon>
        <taxon>Pezizomycotina</taxon>
        <taxon>Sordariomycetes</taxon>
        <taxon>Sordariomycetidae</taxon>
        <taxon>Sordariales</taxon>
        <taxon>Sordariaceae</taxon>
        <taxon>Neurospora</taxon>
    </lineage>
</organism>
<accession>A0AAJ0IBT2</accession>
<dbReference type="EMBL" id="JAULSX010000002">
    <property type="protein sequence ID" value="KAK3496859.1"/>
    <property type="molecule type" value="Genomic_DNA"/>
</dbReference>
<gene>
    <name evidence="1" type="ORF">B0T23DRAFT_393180</name>
</gene>
<proteinExistence type="predicted"/>
<dbReference type="Proteomes" id="UP001285908">
    <property type="component" value="Unassembled WGS sequence"/>
</dbReference>
<keyword evidence="2" id="KW-1185">Reference proteome</keyword>
<reference evidence="1 2" key="1">
    <citation type="journal article" date="2023" name="Mol. Phylogenet. Evol.">
        <title>Genome-scale phylogeny and comparative genomics of the fungal order Sordariales.</title>
        <authorList>
            <person name="Hensen N."/>
            <person name="Bonometti L."/>
            <person name="Westerberg I."/>
            <person name="Brannstrom I.O."/>
            <person name="Guillou S."/>
            <person name="Cros-Aarteil S."/>
            <person name="Calhoun S."/>
            <person name="Haridas S."/>
            <person name="Kuo A."/>
            <person name="Mondo S."/>
            <person name="Pangilinan J."/>
            <person name="Riley R."/>
            <person name="LaButti K."/>
            <person name="Andreopoulos B."/>
            <person name="Lipzen A."/>
            <person name="Chen C."/>
            <person name="Yan M."/>
            <person name="Daum C."/>
            <person name="Ng V."/>
            <person name="Clum A."/>
            <person name="Steindorff A."/>
            <person name="Ohm R.A."/>
            <person name="Martin F."/>
            <person name="Silar P."/>
            <person name="Natvig D.O."/>
            <person name="Lalanne C."/>
            <person name="Gautier V."/>
            <person name="Ament-Velasquez S.L."/>
            <person name="Kruys A."/>
            <person name="Hutchinson M.I."/>
            <person name="Powell A.J."/>
            <person name="Barry K."/>
            <person name="Miller A.N."/>
            <person name="Grigoriev I.V."/>
            <person name="Debuchy R."/>
            <person name="Gladieux P."/>
            <person name="Hiltunen Thoren M."/>
            <person name="Johannesson H."/>
        </authorList>
    </citation>
    <scope>NUCLEOTIDE SEQUENCE [LARGE SCALE GENOMIC DNA]</scope>
    <source>
        <strain evidence="1 2">FGSC 10403</strain>
    </source>
</reference>